<reference evidence="7" key="1">
    <citation type="submission" date="2021-02" db="EMBL/GenBank/DDBJ databases">
        <authorList>
            <person name="Dougan E. K."/>
            <person name="Rhodes N."/>
            <person name="Thang M."/>
            <person name="Chan C."/>
        </authorList>
    </citation>
    <scope>NUCLEOTIDE SEQUENCE</scope>
</reference>
<evidence type="ECO:0000313" key="7">
    <source>
        <dbReference type="EMBL" id="CAE8681558.1"/>
    </source>
</evidence>
<keyword evidence="4" id="KW-0560">Oxidoreductase</keyword>
<comment type="caution">
    <text evidence="7">The sequence shown here is derived from an EMBL/GenBank/DDBJ whole genome shotgun (WGS) entry which is preliminary data.</text>
</comment>
<dbReference type="SUPFAM" id="SSF51905">
    <property type="entry name" value="FAD/NAD(P)-binding domain"/>
    <property type="match status" value="1"/>
</dbReference>
<feature type="compositionally biased region" description="Low complexity" evidence="5">
    <location>
        <begin position="184"/>
        <end position="194"/>
    </location>
</feature>
<protein>
    <recommendedName>
        <fullName evidence="6">FAD-dependent oxidoreductase 2 FAD-binding domain-containing protein</fullName>
    </recommendedName>
</protein>
<dbReference type="AlphaFoldDB" id="A0A813JLD9"/>
<dbReference type="InterPro" id="IPR036188">
    <property type="entry name" value="FAD/NAD-bd_sf"/>
</dbReference>
<dbReference type="Gene3D" id="3.50.50.60">
    <property type="entry name" value="FAD/NAD(P)-binding domain"/>
    <property type="match status" value="1"/>
</dbReference>
<dbReference type="InterPro" id="IPR050315">
    <property type="entry name" value="FAD-oxidoreductase_2"/>
</dbReference>
<feature type="domain" description="FAD-dependent oxidoreductase 2 FAD-binding" evidence="6">
    <location>
        <begin position="6"/>
        <end position="474"/>
    </location>
</feature>
<dbReference type="Pfam" id="PF00890">
    <property type="entry name" value="FAD_binding_2"/>
    <property type="match status" value="1"/>
</dbReference>
<keyword evidence="3" id="KW-0274">FAD</keyword>
<dbReference type="InterPro" id="IPR003953">
    <property type="entry name" value="FAD-dep_OxRdtase_2_FAD-bd"/>
</dbReference>
<comment type="cofactor">
    <cofactor evidence="1">
        <name>FAD</name>
        <dbReference type="ChEBI" id="CHEBI:57692"/>
    </cofactor>
</comment>
<dbReference type="GO" id="GO:0008202">
    <property type="term" value="P:steroid metabolic process"/>
    <property type="evidence" value="ECO:0007669"/>
    <property type="project" value="UniProtKB-ARBA"/>
</dbReference>
<evidence type="ECO:0000256" key="3">
    <source>
        <dbReference type="ARBA" id="ARBA00022827"/>
    </source>
</evidence>
<evidence type="ECO:0000256" key="2">
    <source>
        <dbReference type="ARBA" id="ARBA00022630"/>
    </source>
</evidence>
<keyword evidence="2" id="KW-0285">Flavoprotein</keyword>
<accession>A0A813JLD9</accession>
<dbReference type="Gene3D" id="3.90.700.10">
    <property type="entry name" value="Succinate dehydrogenase/fumarate reductase flavoprotein, catalytic domain"/>
    <property type="match status" value="1"/>
</dbReference>
<feature type="region of interest" description="Disordered" evidence="5">
    <location>
        <begin position="184"/>
        <end position="205"/>
    </location>
</feature>
<dbReference type="Proteomes" id="UP000626109">
    <property type="component" value="Unassembled WGS sequence"/>
</dbReference>
<dbReference type="InterPro" id="IPR027477">
    <property type="entry name" value="Succ_DH/fumarate_Rdtase_cat_sf"/>
</dbReference>
<dbReference type="EMBL" id="CAJNNW010025970">
    <property type="protein sequence ID" value="CAE8681558.1"/>
    <property type="molecule type" value="Genomic_DNA"/>
</dbReference>
<proteinExistence type="predicted"/>
<evidence type="ECO:0000259" key="6">
    <source>
        <dbReference type="Pfam" id="PF00890"/>
    </source>
</evidence>
<evidence type="ECO:0000256" key="5">
    <source>
        <dbReference type="SAM" id="MobiDB-lite"/>
    </source>
</evidence>
<dbReference type="PANTHER" id="PTHR43400">
    <property type="entry name" value="FUMARATE REDUCTASE"/>
    <property type="match status" value="1"/>
</dbReference>
<name>A0A813JLD9_POLGL</name>
<sequence>SCSLPVVVVGSGAAGLVAALAASSAGAKEVLILEKASAEDASEGPSLAETSNTWRSSGLIPAAGTALQLQAGITDDSPKLLAKDILQANGGCDGERVCQLAGAATSTVDWLARVLPKGALTCKADFLYPGHSRLRMHGPPEGYGRRLHQDLLAAALAVPGVRIERGISVTGLWLEEEVSLQQQQQQQQQQHQQQSEPSSGTAPQLSSCRRAVRGLLLEGGGKLEAAAVVLATNGFGGNKSMVLEHLGATVADSLYLGSPLNTGDGIAWGLAVGAGVAQMGAYQGHASVVEPDGPLVTWGVVVNGGVFVDLQGRRFGNELKGYSAFAEDVMALPGAEAVEVFTHSCFESCRSTRFEEVLEAGKVQTFQTLADLCRAHGLPAFALAETLRELHLSAGGIDQFGRDWSNSNAWHSEGTEASFFSNGPLHTVRVRAALFHTQGGLLTDSTGRVLLPDGKSPVAAGFFAAGGTAAGLSGDGAAGYLSGNGLLHAVVSGRLCGQGAAAARRALSRPRL</sequence>
<evidence type="ECO:0000256" key="1">
    <source>
        <dbReference type="ARBA" id="ARBA00001974"/>
    </source>
</evidence>
<dbReference type="GO" id="GO:0016491">
    <property type="term" value="F:oxidoreductase activity"/>
    <property type="evidence" value="ECO:0007669"/>
    <property type="project" value="UniProtKB-KW"/>
</dbReference>
<dbReference type="PANTHER" id="PTHR43400:SF10">
    <property type="entry name" value="3-OXOSTEROID 1-DEHYDROGENASE"/>
    <property type="match status" value="1"/>
</dbReference>
<feature type="compositionally biased region" description="Polar residues" evidence="5">
    <location>
        <begin position="195"/>
        <end position="205"/>
    </location>
</feature>
<gene>
    <name evidence="7" type="ORF">PGLA2088_LOCUS22487</name>
</gene>
<dbReference type="SUPFAM" id="SSF56425">
    <property type="entry name" value="Succinate dehydrogenase/fumarate reductase flavoprotein, catalytic domain"/>
    <property type="match status" value="1"/>
</dbReference>
<feature type="non-terminal residue" evidence="7">
    <location>
        <position position="1"/>
    </location>
</feature>
<evidence type="ECO:0000313" key="8">
    <source>
        <dbReference type="Proteomes" id="UP000626109"/>
    </source>
</evidence>
<organism evidence="7 8">
    <name type="scientific">Polarella glacialis</name>
    <name type="common">Dinoflagellate</name>
    <dbReference type="NCBI Taxonomy" id="89957"/>
    <lineage>
        <taxon>Eukaryota</taxon>
        <taxon>Sar</taxon>
        <taxon>Alveolata</taxon>
        <taxon>Dinophyceae</taxon>
        <taxon>Suessiales</taxon>
        <taxon>Suessiaceae</taxon>
        <taxon>Polarella</taxon>
    </lineage>
</organism>
<evidence type="ECO:0000256" key="4">
    <source>
        <dbReference type="ARBA" id="ARBA00023002"/>
    </source>
</evidence>